<organism evidence="2 3">
    <name type="scientific">Funneliformis caledonium</name>
    <dbReference type="NCBI Taxonomy" id="1117310"/>
    <lineage>
        <taxon>Eukaryota</taxon>
        <taxon>Fungi</taxon>
        <taxon>Fungi incertae sedis</taxon>
        <taxon>Mucoromycota</taxon>
        <taxon>Glomeromycotina</taxon>
        <taxon>Glomeromycetes</taxon>
        <taxon>Glomerales</taxon>
        <taxon>Glomeraceae</taxon>
        <taxon>Funneliformis</taxon>
    </lineage>
</organism>
<sequence length="44" mass="5051">MKKQELRKQAQRKQSRSQANNDTPMGGKSGSKKKTKRRNNYDAA</sequence>
<dbReference type="EMBL" id="CAJVPQ010001272">
    <property type="protein sequence ID" value="CAG8542529.1"/>
    <property type="molecule type" value="Genomic_DNA"/>
</dbReference>
<evidence type="ECO:0000313" key="2">
    <source>
        <dbReference type="EMBL" id="CAG8542529.1"/>
    </source>
</evidence>
<gene>
    <name evidence="2" type="ORF">FCALED_LOCUS5710</name>
</gene>
<evidence type="ECO:0000256" key="1">
    <source>
        <dbReference type="SAM" id="MobiDB-lite"/>
    </source>
</evidence>
<reference evidence="2" key="1">
    <citation type="submission" date="2021-06" db="EMBL/GenBank/DDBJ databases">
        <authorList>
            <person name="Kallberg Y."/>
            <person name="Tangrot J."/>
            <person name="Rosling A."/>
        </authorList>
    </citation>
    <scope>NUCLEOTIDE SEQUENCE</scope>
    <source>
        <strain evidence="2">UK204</strain>
    </source>
</reference>
<dbReference type="Proteomes" id="UP000789570">
    <property type="component" value="Unassembled WGS sequence"/>
</dbReference>
<proteinExistence type="predicted"/>
<accession>A0A9N9AWB1</accession>
<name>A0A9N9AWB1_9GLOM</name>
<dbReference type="AlphaFoldDB" id="A0A9N9AWB1"/>
<comment type="caution">
    <text evidence="2">The sequence shown here is derived from an EMBL/GenBank/DDBJ whole genome shotgun (WGS) entry which is preliminary data.</text>
</comment>
<keyword evidence="3" id="KW-1185">Reference proteome</keyword>
<protein>
    <submittedName>
        <fullName evidence="2">3370_t:CDS:1</fullName>
    </submittedName>
</protein>
<feature type="region of interest" description="Disordered" evidence="1">
    <location>
        <begin position="1"/>
        <end position="44"/>
    </location>
</feature>
<evidence type="ECO:0000313" key="3">
    <source>
        <dbReference type="Proteomes" id="UP000789570"/>
    </source>
</evidence>